<dbReference type="PROSITE" id="PS50234">
    <property type="entry name" value="VWFA"/>
    <property type="match status" value="1"/>
</dbReference>
<feature type="region of interest" description="Disordered" evidence="1">
    <location>
        <begin position="1465"/>
        <end position="1500"/>
    </location>
</feature>
<dbReference type="SMART" id="SM00609">
    <property type="entry name" value="VIT"/>
    <property type="match status" value="1"/>
</dbReference>
<feature type="compositionally biased region" description="Basic and acidic residues" evidence="1">
    <location>
        <begin position="43"/>
        <end position="53"/>
    </location>
</feature>
<dbReference type="Gene3D" id="3.40.50.410">
    <property type="entry name" value="von Willebrand factor, type A domain"/>
    <property type="match status" value="1"/>
</dbReference>
<feature type="compositionally biased region" description="Pro residues" evidence="1">
    <location>
        <begin position="994"/>
        <end position="1004"/>
    </location>
</feature>
<dbReference type="InterPro" id="IPR036465">
    <property type="entry name" value="vWFA_dom_sf"/>
</dbReference>
<feature type="domain" description="VIT" evidence="3">
    <location>
        <begin position="130"/>
        <end position="261"/>
    </location>
</feature>
<evidence type="ECO:0000259" key="2">
    <source>
        <dbReference type="PROSITE" id="PS50234"/>
    </source>
</evidence>
<gene>
    <name evidence="4" type="ORF">B0T16DRAFT_101870</name>
</gene>
<feature type="region of interest" description="Disordered" evidence="1">
    <location>
        <begin position="28"/>
        <end position="66"/>
    </location>
</feature>
<feature type="region of interest" description="Disordered" evidence="1">
    <location>
        <begin position="103"/>
        <end position="128"/>
    </location>
</feature>
<dbReference type="PROSITE" id="PS51468">
    <property type="entry name" value="VIT"/>
    <property type="match status" value="1"/>
</dbReference>
<evidence type="ECO:0000313" key="5">
    <source>
        <dbReference type="Proteomes" id="UP001174936"/>
    </source>
</evidence>
<dbReference type="EMBL" id="JAULSV010000002">
    <property type="protein sequence ID" value="KAK0652451.1"/>
    <property type="molecule type" value="Genomic_DNA"/>
</dbReference>
<feature type="region of interest" description="Disordered" evidence="1">
    <location>
        <begin position="1287"/>
        <end position="1322"/>
    </location>
</feature>
<dbReference type="Proteomes" id="UP001174936">
    <property type="component" value="Unassembled WGS sequence"/>
</dbReference>
<feature type="compositionally biased region" description="Basic and acidic residues" evidence="1">
    <location>
        <begin position="1013"/>
        <end position="1024"/>
    </location>
</feature>
<feature type="domain" description="VWFA" evidence="2">
    <location>
        <begin position="427"/>
        <end position="609"/>
    </location>
</feature>
<sequence>MPSHLGRIFAAGIVWDPREPLPPELRAASRKSRQRLGLGLSAQEHDLQDREFPRDDDESYHQGGRIPATAPFDTSIHAHQILPRNFIQFSNHTLLRPFETPFAEAKPPNAERPPTRHQKPPSAPNLQDKDVPAFTVQELDRNVLPPLSISFDASIVQDTAKVSVTQTFWNDSRHPIKEASYTFPLPAGCSVTEFSCRIGTNRIIKGDVKPKKEARAAFDRHIRTKDTGAALLEENTPEVFTAFLGNIRSKTRIKVNIVYITVLKHRFGDRLGTTTLTIPTYIASRYGSAAGDAAEDNMGNISTTVPDGLTLKIEIVESEKVRSIDSHTHNVAVERRLGKENADDFADLAGEADASKVEVAVVILASGSSFLDRDFVLDIVTEHRSAIEKPQAWLEEHPTVQGHRALMLTLPSQFFGHTRISSRKKGEILFLADRSASMEDKIDSLKSAMMFFLKGIPEGRKFNIWSFGSTYSSWMPESVNYTDANLNSALSYVRKRFRANKGGTEILPAVQAIVKARDRSMTTDVVILTDGQTWRLEQTLDYIQREHKRTEGRIRFFSLGIGDGVSHALVEGIAKAGGGYAEVVPSSIRDGWEDRVVGMLKAALTTEHLGPLYLEFEYRDRKGKTKALNARSLPDILFSPADVATLTPFNHNRVYCLLSQECASQKIESVAITAPTGSNTSKSVVVPVVRLEKKDTTIHKLAARSLLDDLERGRSYLHVGPDKLYPGTREEKALVRKEAEAIACRWSLVSKWTSFFLAEEPFEPKGNDPFMDNVIDVIESPGDDLLQTRGDAKLFMGSLEAPPRGSANMQLEDNGSSSTNMGLRVGALVSPGSEDENLSGNTASGSVFQLRRGATAIYQVRERRSSPPPPETSMSPPRRYVGTMRERSEDPSKPAPAGSYSEGEGLIVPHQTRLLRPTSDESEEHSIWPQQQSSKEFRRRREKEKREPSRNDMRDSFDPLSSGGYSEGLGFEYPYSGSQFYRRESQPLQSGIGPSPPTTPPPLPHAIRTPSPHGDDNPLRERRTPAPRHAMQQPPQRQSYPTPFEEAQMMVGAGSISEYIRPPTDGNRVAVVEDASENVTWYGTSRTAQSTTVPFPEKQSPLKGILKQGTSSKRAQQMAEPKSGRRSPEQEVEEKTIVLGERTKPLARSRPNSSTYVEPLGQPARRPATVKPETLAFRPPPSTTVRVEHPRSSMEGEFDRNGHSLFGDMVPYCHYGAMPTRQQSRRHSRRRAASFHEFEDSDTGVSEDRVPLSKSHHRAAPSPWRDAYTEEPRASYFQYEVAEPRRPLIEGEPRKGGSWTEDDSDHRVSAATRTTRSGDGGDDITIKVKGSAAKKLRETQTQTQTDFVRQIVGYQRSNGCFDFGSDANEEACLGRDVVAKASELIQALGWDSVRVQVAIIIVLLRRDFQSCKSYWDLAESKAVGYLKSRERALGEVRGSYKDGLVKAMEVLEGVSVPYLTSGTSSAAQTKRKTSRKIESEESDVSDGSGSRQLVTHAPMD</sequence>
<reference evidence="4" key="1">
    <citation type="submission" date="2023-06" db="EMBL/GenBank/DDBJ databases">
        <title>Genome-scale phylogeny and comparative genomics of the fungal order Sordariales.</title>
        <authorList>
            <consortium name="Lawrence Berkeley National Laboratory"/>
            <person name="Hensen N."/>
            <person name="Bonometti L."/>
            <person name="Westerberg I."/>
            <person name="Brannstrom I.O."/>
            <person name="Guillou S."/>
            <person name="Cros-Aarteil S."/>
            <person name="Calhoun S."/>
            <person name="Haridas S."/>
            <person name="Kuo A."/>
            <person name="Mondo S."/>
            <person name="Pangilinan J."/>
            <person name="Riley R."/>
            <person name="Labutti K."/>
            <person name="Andreopoulos B."/>
            <person name="Lipzen A."/>
            <person name="Chen C."/>
            <person name="Yanf M."/>
            <person name="Daum C."/>
            <person name="Ng V."/>
            <person name="Clum A."/>
            <person name="Steindorff A."/>
            <person name="Ohm R."/>
            <person name="Martin F."/>
            <person name="Silar P."/>
            <person name="Natvig D."/>
            <person name="Lalanne C."/>
            <person name="Gautier V."/>
            <person name="Ament-Velasquez S.L."/>
            <person name="Kruys A."/>
            <person name="Hutchinson M.I."/>
            <person name="Powell A.J."/>
            <person name="Barry K."/>
            <person name="Miller A.N."/>
            <person name="Grigoriev I.V."/>
            <person name="Debuchy R."/>
            <person name="Gladieux P."/>
            <person name="Thoren M.H."/>
            <person name="Johannesson H."/>
        </authorList>
    </citation>
    <scope>NUCLEOTIDE SEQUENCE</scope>
    <source>
        <strain evidence="4">SMH2532-1</strain>
    </source>
</reference>
<feature type="compositionally biased region" description="Basic and acidic residues" evidence="1">
    <location>
        <begin position="1122"/>
        <end position="1144"/>
    </location>
</feature>
<feature type="region of interest" description="Disordered" evidence="1">
    <location>
        <begin position="800"/>
        <end position="1044"/>
    </location>
</feature>
<name>A0AA39YJ54_9PEZI</name>
<evidence type="ECO:0000259" key="3">
    <source>
        <dbReference type="PROSITE" id="PS51468"/>
    </source>
</evidence>
<feature type="compositionally biased region" description="Basic and acidic residues" evidence="1">
    <location>
        <begin position="1186"/>
        <end position="1196"/>
    </location>
</feature>
<dbReference type="SUPFAM" id="SSF53300">
    <property type="entry name" value="vWA-like"/>
    <property type="match status" value="1"/>
</dbReference>
<dbReference type="PANTHER" id="PTHR45737">
    <property type="entry name" value="VON WILLEBRAND FACTOR A DOMAIN-CONTAINING PROTEIN 5A"/>
    <property type="match status" value="1"/>
</dbReference>
<proteinExistence type="predicted"/>
<dbReference type="InterPro" id="IPR013694">
    <property type="entry name" value="VIT"/>
</dbReference>
<dbReference type="PANTHER" id="PTHR45737:SF6">
    <property type="entry name" value="VON WILLEBRAND FACTOR A DOMAIN-CONTAINING PROTEIN 5A"/>
    <property type="match status" value="1"/>
</dbReference>
<keyword evidence="5" id="KW-1185">Reference proteome</keyword>
<dbReference type="Pfam" id="PF08487">
    <property type="entry name" value="VIT"/>
    <property type="match status" value="1"/>
</dbReference>
<accession>A0AA39YJ54</accession>
<feature type="compositionally biased region" description="Basic residues" evidence="1">
    <location>
        <begin position="1223"/>
        <end position="1233"/>
    </location>
</feature>
<organism evidence="4 5">
    <name type="scientific">Cercophora newfieldiana</name>
    <dbReference type="NCBI Taxonomy" id="92897"/>
    <lineage>
        <taxon>Eukaryota</taxon>
        <taxon>Fungi</taxon>
        <taxon>Dikarya</taxon>
        <taxon>Ascomycota</taxon>
        <taxon>Pezizomycotina</taxon>
        <taxon>Sordariomycetes</taxon>
        <taxon>Sordariomycetidae</taxon>
        <taxon>Sordariales</taxon>
        <taxon>Lasiosphaeriaceae</taxon>
        <taxon>Cercophora</taxon>
    </lineage>
</organism>
<feature type="compositionally biased region" description="Polar residues" evidence="1">
    <location>
        <begin position="838"/>
        <end position="847"/>
    </location>
</feature>
<evidence type="ECO:0000256" key="1">
    <source>
        <dbReference type="SAM" id="MobiDB-lite"/>
    </source>
</evidence>
<feature type="compositionally biased region" description="Basic and acidic residues" evidence="1">
    <location>
        <begin position="944"/>
        <end position="957"/>
    </location>
</feature>
<dbReference type="Pfam" id="PF13768">
    <property type="entry name" value="VWA_3"/>
    <property type="match status" value="1"/>
</dbReference>
<protein>
    <submittedName>
        <fullName evidence="4">von Willebrand factor type A domain-containing protein</fullName>
    </submittedName>
</protein>
<comment type="caution">
    <text evidence="4">The sequence shown here is derived from an EMBL/GenBank/DDBJ whole genome shotgun (WGS) entry which is preliminary data.</text>
</comment>
<evidence type="ECO:0000313" key="4">
    <source>
        <dbReference type="EMBL" id="KAK0652451.1"/>
    </source>
</evidence>
<dbReference type="SMART" id="SM00327">
    <property type="entry name" value="VWA"/>
    <property type="match status" value="1"/>
</dbReference>
<feature type="compositionally biased region" description="Polar residues" evidence="1">
    <location>
        <begin position="807"/>
        <end position="821"/>
    </location>
</feature>
<dbReference type="InterPro" id="IPR002035">
    <property type="entry name" value="VWF_A"/>
</dbReference>
<feature type="region of interest" description="Disordered" evidence="1">
    <location>
        <begin position="1087"/>
        <end position="1196"/>
    </location>
</feature>
<feature type="region of interest" description="Disordered" evidence="1">
    <location>
        <begin position="1219"/>
        <end position="1265"/>
    </location>
</feature>